<dbReference type="GO" id="GO:0005524">
    <property type="term" value="F:ATP binding"/>
    <property type="evidence" value="ECO:0007669"/>
    <property type="project" value="UniProtKB-KW"/>
</dbReference>
<dbReference type="PANTHER" id="PTHR11088">
    <property type="entry name" value="TRNA DIMETHYLALLYLTRANSFERASE"/>
    <property type="match status" value="1"/>
</dbReference>
<evidence type="ECO:0000313" key="6">
    <source>
        <dbReference type="EMBL" id="KAK1412065.1"/>
    </source>
</evidence>
<dbReference type="InterPro" id="IPR027417">
    <property type="entry name" value="P-loop_NTPase"/>
</dbReference>
<keyword evidence="4" id="KW-0547">Nucleotide-binding</keyword>
<dbReference type="AlphaFoldDB" id="A0AAD8NDR7"/>
<dbReference type="GO" id="GO:0005739">
    <property type="term" value="C:mitochondrion"/>
    <property type="evidence" value="ECO:0007669"/>
    <property type="project" value="TreeGrafter"/>
</dbReference>
<comment type="similarity">
    <text evidence="1">Belongs to the IPP transferase family.</text>
</comment>
<reference evidence="6" key="1">
    <citation type="journal article" date="2023" name="bioRxiv">
        <title>Improved chromosome-level genome assembly for marigold (Tagetes erecta).</title>
        <authorList>
            <person name="Jiang F."/>
            <person name="Yuan L."/>
            <person name="Wang S."/>
            <person name="Wang H."/>
            <person name="Xu D."/>
            <person name="Wang A."/>
            <person name="Fan W."/>
        </authorList>
    </citation>
    <scope>NUCLEOTIDE SEQUENCE</scope>
    <source>
        <strain evidence="6">WSJ</strain>
        <tissue evidence="6">Leaf</tissue>
    </source>
</reference>
<dbReference type="Proteomes" id="UP001229421">
    <property type="component" value="Unassembled WGS sequence"/>
</dbReference>
<evidence type="ECO:0000256" key="5">
    <source>
        <dbReference type="ARBA" id="ARBA00022840"/>
    </source>
</evidence>
<evidence type="ECO:0000256" key="4">
    <source>
        <dbReference type="ARBA" id="ARBA00022741"/>
    </source>
</evidence>
<dbReference type="GO" id="GO:0006400">
    <property type="term" value="P:tRNA modification"/>
    <property type="evidence" value="ECO:0007669"/>
    <property type="project" value="TreeGrafter"/>
</dbReference>
<dbReference type="GO" id="GO:0009824">
    <property type="term" value="F:AMP dimethylallyltransferase activity"/>
    <property type="evidence" value="ECO:0007669"/>
    <property type="project" value="TreeGrafter"/>
</dbReference>
<evidence type="ECO:0000256" key="2">
    <source>
        <dbReference type="ARBA" id="ARBA00022679"/>
    </source>
</evidence>
<dbReference type="GO" id="GO:0009691">
    <property type="term" value="P:cytokinin biosynthetic process"/>
    <property type="evidence" value="ECO:0007669"/>
    <property type="project" value="UniProtKB-KW"/>
</dbReference>
<comment type="caution">
    <text evidence="6">The sequence shown here is derived from an EMBL/GenBank/DDBJ whole genome shotgun (WGS) entry which is preliminary data.</text>
</comment>
<gene>
    <name evidence="6" type="ORF">QVD17_33024</name>
</gene>
<dbReference type="EMBL" id="JAUHHV010000009">
    <property type="protein sequence ID" value="KAK1412065.1"/>
    <property type="molecule type" value="Genomic_DNA"/>
</dbReference>
<dbReference type="PANTHER" id="PTHR11088:SF86">
    <property type="entry name" value="ADENYLATE ISOPENTENYLTRANSFERASE 4-RELATED"/>
    <property type="match status" value="1"/>
</dbReference>
<keyword evidence="7" id="KW-1185">Reference proteome</keyword>
<evidence type="ECO:0000256" key="3">
    <source>
        <dbReference type="ARBA" id="ARBA00022712"/>
    </source>
</evidence>
<keyword evidence="2" id="KW-0808">Transferase</keyword>
<organism evidence="6 7">
    <name type="scientific">Tagetes erecta</name>
    <name type="common">African marigold</name>
    <dbReference type="NCBI Taxonomy" id="13708"/>
    <lineage>
        <taxon>Eukaryota</taxon>
        <taxon>Viridiplantae</taxon>
        <taxon>Streptophyta</taxon>
        <taxon>Embryophyta</taxon>
        <taxon>Tracheophyta</taxon>
        <taxon>Spermatophyta</taxon>
        <taxon>Magnoliopsida</taxon>
        <taxon>eudicotyledons</taxon>
        <taxon>Gunneridae</taxon>
        <taxon>Pentapetalae</taxon>
        <taxon>asterids</taxon>
        <taxon>campanulids</taxon>
        <taxon>Asterales</taxon>
        <taxon>Asteraceae</taxon>
        <taxon>Asteroideae</taxon>
        <taxon>Heliantheae alliance</taxon>
        <taxon>Tageteae</taxon>
        <taxon>Tagetes</taxon>
    </lineage>
</organism>
<evidence type="ECO:0000256" key="1">
    <source>
        <dbReference type="ARBA" id="ARBA00005842"/>
    </source>
</evidence>
<dbReference type="Gene3D" id="3.40.50.300">
    <property type="entry name" value="P-loop containing nucleotide triphosphate hydrolases"/>
    <property type="match status" value="1"/>
</dbReference>
<accession>A0AAD8NDR7</accession>
<dbReference type="GO" id="GO:0052381">
    <property type="term" value="F:tRNA dimethylallyltransferase activity"/>
    <property type="evidence" value="ECO:0007669"/>
    <property type="project" value="TreeGrafter"/>
</dbReference>
<keyword evidence="5" id="KW-0067">ATP-binding</keyword>
<sequence>MQEQFNVPHHLLGTFDPTKFVFAPSDFRKLASEIISNIVEYNEAVRRIKENMYELARKQVSKIMRLRDAGWDVRRIDATEVFKAAVTTSECGGERVAELWERLVVEPSVKMVKQFLDE</sequence>
<evidence type="ECO:0000313" key="7">
    <source>
        <dbReference type="Proteomes" id="UP001229421"/>
    </source>
</evidence>
<proteinExistence type="inferred from homology"/>
<name>A0AAD8NDR7_TARER</name>
<dbReference type="InterPro" id="IPR039657">
    <property type="entry name" value="Dimethylallyltransferase"/>
</dbReference>
<keyword evidence="3" id="KW-0203">Cytokinin biosynthesis</keyword>
<protein>
    <submittedName>
        <fullName evidence="6">Uncharacterized protein</fullName>
    </submittedName>
</protein>